<comment type="similarity">
    <text evidence="5">Belongs to the type-I 3-dehydroquinase family.</text>
</comment>
<feature type="binding site" evidence="5">
    <location>
        <position position="211"/>
    </location>
    <ligand>
        <name>3-dehydroquinate</name>
        <dbReference type="ChEBI" id="CHEBI:32364"/>
    </ligand>
</feature>
<dbReference type="Proteomes" id="UP000285882">
    <property type="component" value="Chromosome"/>
</dbReference>
<evidence type="ECO:0000256" key="3">
    <source>
        <dbReference type="ARBA" id="ARBA00023239"/>
    </source>
</evidence>
<protein>
    <recommendedName>
        <fullName evidence="5">3-dehydroquinate dehydratase</fullName>
        <shortName evidence="5">3-dehydroquinase</shortName>
        <ecNumber evidence="5">4.2.1.10</ecNumber>
    </recommendedName>
    <alternativeName>
        <fullName evidence="5">Type I DHQase</fullName>
    </alternativeName>
    <alternativeName>
        <fullName evidence="5">Type I dehydroquinase</fullName>
        <shortName evidence="5">DHQ1</shortName>
    </alternativeName>
</protein>
<evidence type="ECO:0000313" key="6">
    <source>
        <dbReference type="EMBL" id="BBN99211.1"/>
    </source>
</evidence>
<dbReference type="EC" id="4.2.1.10" evidence="5"/>
<name>A0A410D9R6_9BACL</name>
<evidence type="ECO:0000313" key="8">
    <source>
        <dbReference type="Proteomes" id="UP000285882"/>
    </source>
</evidence>
<dbReference type="GO" id="GO:0009423">
    <property type="term" value="P:chorismate biosynthetic process"/>
    <property type="evidence" value="ECO:0007669"/>
    <property type="project" value="UniProtKB-UniRule"/>
</dbReference>
<keyword evidence="3 5" id="KW-0456">Lyase</keyword>
<keyword evidence="8" id="KW-1185">Reference proteome</keyword>
<dbReference type="InterPro" id="IPR001381">
    <property type="entry name" value="DHquinase_I"/>
</dbReference>
<comment type="catalytic activity">
    <reaction evidence="1 5">
        <text>3-dehydroquinate = 3-dehydroshikimate + H2O</text>
        <dbReference type="Rhea" id="RHEA:21096"/>
        <dbReference type="ChEBI" id="CHEBI:15377"/>
        <dbReference type="ChEBI" id="CHEBI:16630"/>
        <dbReference type="ChEBI" id="CHEBI:32364"/>
        <dbReference type="EC" id="4.2.1.10"/>
    </reaction>
</comment>
<reference evidence="6 9" key="2">
    <citation type="submission" date="2019-09" db="EMBL/GenBank/DDBJ databases">
        <title>Complete genome sequence of Sporolactobacillus terrae 70-3.</title>
        <authorList>
            <person name="Tanaka N."/>
            <person name="Shiwa Y."/>
            <person name="Fujita N."/>
            <person name="Tanasupawat S."/>
        </authorList>
    </citation>
    <scope>NUCLEOTIDE SEQUENCE [LARGE SCALE GENOMIC DNA]</scope>
    <source>
        <strain evidence="6 9">70-3</strain>
    </source>
</reference>
<reference evidence="7 8" key="1">
    <citation type="submission" date="2018-01" db="EMBL/GenBank/DDBJ databases">
        <title>Complete genome sequencing of Sporolactobacillus terrae DLG3.</title>
        <authorList>
            <person name="Nam Y.-D."/>
            <person name="Kang J."/>
            <person name="Chung W.-H."/>
        </authorList>
    </citation>
    <scope>NUCLEOTIDE SEQUENCE [LARGE SCALE GENOMIC DNA]</scope>
    <source>
        <strain evidence="7 8">DLG3</strain>
    </source>
</reference>
<dbReference type="PANTHER" id="PTHR43699">
    <property type="entry name" value="3-DEHYDROQUINATE DEHYDRATASE"/>
    <property type="match status" value="1"/>
</dbReference>
<accession>A0A410D9R6</accession>
<dbReference type="EMBL" id="CP025688">
    <property type="protein sequence ID" value="QAA22816.1"/>
    <property type="molecule type" value="Genomic_DNA"/>
</dbReference>
<evidence type="ECO:0000256" key="2">
    <source>
        <dbReference type="ARBA" id="ARBA00023141"/>
    </source>
</evidence>
<dbReference type="FunFam" id="3.20.20.70:FF:000047">
    <property type="entry name" value="3-dehydroquinate dehydratase"/>
    <property type="match status" value="1"/>
</dbReference>
<feature type="binding site" evidence="5">
    <location>
        <position position="234"/>
    </location>
    <ligand>
        <name>3-dehydroquinate</name>
        <dbReference type="ChEBI" id="CHEBI:32364"/>
    </ligand>
</feature>
<dbReference type="RefSeq" id="WP_028977255.1">
    <property type="nucleotide sequence ID" value="NZ_AP021853.1"/>
</dbReference>
<comment type="function">
    <text evidence="5">Involved in the third step of the chorismate pathway, which leads to the biosynthesis of aromatic amino acids. Catalyzes the cis-dehydration of 3-dehydroquinate (DHQ) and introduces the first double bond of the aromatic ring to yield 3-dehydroshikimate.</text>
</comment>
<comment type="subunit">
    <text evidence="5">Homodimer.</text>
</comment>
<proteinExistence type="inferred from homology"/>
<organism evidence="6 9">
    <name type="scientific">Sporolactobacillus terrae</name>
    <dbReference type="NCBI Taxonomy" id="269673"/>
    <lineage>
        <taxon>Bacteria</taxon>
        <taxon>Bacillati</taxon>
        <taxon>Bacillota</taxon>
        <taxon>Bacilli</taxon>
        <taxon>Bacillales</taxon>
        <taxon>Sporolactobacillaceae</taxon>
        <taxon>Sporolactobacillus</taxon>
    </lineage>
</organism>
<dbReference type="GO" id="GO:0009073">
    <property type="term" value="P:aromatic amino acid family biosynthetic process"/>
    <property type="evidence" value="ECO:0007669"/>
    <property type="project" value="UniProtKB-KW"/>
</dbReference>
<dbReference type="GO" id="GO:0046279">
    <property type="term" value="P:3,4-dihydroxybenzoate biosynthetic process"/>
    <property type="evidence" value="ECO:0007669"/>
    <property type="project" value="UniProtKB-ARBA"/>
</dbReference>
<dbReference type="Proteomes" id="UP000326951">
    <property type="component" value="Chromosome"/>
</dbReference>
<dbReference type="AlphaFoldDB" id="A0A410D9R6"/>
<dbReference type="EMBL" id="AP021853">
    <property type="protein sequence ID" value="BBN99211.1"/>
    <property type="molecule type" value="Genomic_DNA"/>
</dbReference>
<evidence type="ECO:0000256" key="5">
    <source>
        <dbReference type="HAMAP-Rule" id="MF_00214"/>
    </source>
</evidence>
<keyword evidence="4 5" id="KW-0704">Schiff base</keyword>
<comment type="caution">
    <text evidence="5">Lacks conserved residue(s) required for the propagation of feature annotation.</text>
</comment>
<dbReference type="GO" id="GO:0003855">
    <property type="term" value="F:3-dehydroquinate dehydratase activity"/>
    <property type="evidence" value="ECO:0007669"/>
    <property type="project" value="UniProtKB-UniRule"/>
</dbReference>
<feature type="active site" description="Schiff-base intermediate with substrate" evidence="5">
    <location>
        <position position="169"/>
    </location>
</feature>
<evidence type="ECO:0000313" key="7">
    <source>
        <dbReference type="EMBL" id="QAA22816.1"/>
    </source>
</evidence>
<dbReference type="STRING" id="1449983.GCA_000647835_02393"/>
<evidence type="ECO:0000256" key="1">
    <source>
        <dbReference type="ARBA" id="ARBA00001864"/>
    </source>
</evidence>
<dbReference type="InterPro" id="IPR050146">
    <property type="entry name" value="Type-I_3-dehydroquinase"/>
</dbReference>
<dbReference type="Gene3D" id="3.20.20.70">
    <property type="entry name" value="Aldolase class I"/>
    <property type="match status" value="1"/>
</dbReference>
<feature type="binding site" evidence="5">
    <location>
        <position position="81"/>
    </location>
    <ligand>
        <name>3-dehydroquinate</name>
        <dbReference type="ChEBI" id="CHEBI:32364"/>
    </ligand>
</feature>
<gene>
    <name evidence="5 6" type="primary">aroD</name>
    <name evidence="7" type="ORF">C0674_09380</name>
    <name evidence="6" type="ORF">St703_19160</name>
</gene>
<dbReference type="PANTHER" id="PTHR43699:SF1">
    <property type="entry name" value="3-DEHYDROQUINATE DEHYDRATASE"/>
    <property type="match status" value="1"/>
</dbReference>
<feature type="binding site" evidence="5">
    <location>
        <position position="230"/>
    </location>
    <ligand>
        <name>3-dehydroquinate</name>
        <dbReference type="ChEBI" id="CHEBI:32364"/>
    </ligand>
</feature>
<comment type="pathway">
    <text evidence="5">Metabolic intermediate biosynthesis; chorismate biosynthesis; chorismate from D-erythrose 4-phosphate and phosphoenolpyruvate: step 3/7.</text>
</comment>
<dbReference type="HAMAP" id="MF_00214">
    <property type="entry name" value="AroD"/>
    <property type="match status" value="1"/>
</dbReference>
<sequence length="261" mass="28482">MSTVLLKNLMIGSGRQKICAPITAKTAEQAVNAAKRILAGPVDFIEWRIDYMRNSSWTAILDTADQLNAVMGQTPLLATFRSVNEGGEQSISEADYFHLYEALAMQKLADAFDLELSRSDDTRTRLVKRLHEMGRTVVFSAHDFSCTPPESKIISILKKMEAEHADIAKIAVMPSSPADVLHLMHATLKANQAVTVPIVTMSMGSLGKLSRISGAITGSAVTFGSVDHASAPGQIEVNVLKQILNEVDANEVDRDQSIRRF</sequence>
<dbReference type="Pfam" id="PF01487">
    <property type="entry name" value="DHquinase_I"/>
    <property type="match status" value="1"/>
</dbReference>
<feature type="binding site" evidence="5">
    <location>
        <begin position="46"/>
        <end position="48"/>
    </location>
    <ligand>
        <name>3-dehydroquinate</name>
        <dbReference type="ChEBI" id="CHEBI:32364"/>
    </ligand>
</feature>
<keyword evidence="2 5" id="KW-0057">Aromatic amino acid biosynthesis</keyword>
<evidence type="ECO:0000313" key="9">
    <source>
        <dbReference type="Proteomes" id="UP000326951"/>
    </source>
</evidence>
<evidence type="ECO:0000256" key="4">
    <source>
        <dbReference type="ARBA" id="ARBA00023270"/>
    </source>
</evidence>
<dbReference type="CDD" id="cd00502">
    <property type="entry name" value="DHQase_I"/>
    <property type="match status" value="1"/>
</dbReference>
<dbReference type="SUPFAM" id="SSF51569">
    <property type="entry name" value="Aldolase"/>
    <property type="match status" value="1"/>
</dbReference>
<dbReference type="GO" id="GO:0008652">
    <property type="term" value="P:amino acid biosynthetic process"/>
    <property type="evidence" value="ECO:0007669"/>
    <property type="project" value="UniProtKB-KW"/>
</dbReference>
<keyword evidence="5" id="KW-0028">Amino-acid biosynthesis</keyword>
<feature type="active site" description="Proton donor/acceptor" evidence="5">
    <location>
        <position position="142"/>
    </location>
</feature>
<dbReference type="InterPro" id="IPR013785">
    <property type="entry name" value="Aldolase_TIM"/>
</dbReference>
<dbReference type="UniPathway" id="UPA00053">
    <property type="reaction ID" value="UER00086"/>
</dbReference>
<dbReference type="NCBIfam" id="TIGR01093">
    <property type="entry name" value="aroD"/>
    <property type="match status" value="1"/>
</dbReference>